<feature type="domain" description="Nudix hydrolase" evidence="14">
    <location>
        <begin position="2"/>
        <end position="127"/>
    </location>
</feature>
<evidence type="ECO:0000313" key="16">
    <source>
        <dbReference type="Proteomes" id="UP000297597"/>
    </source>
</evidence>
<evidence type="ECO:0000256" key="13">
    <source>
        <dbReference type="PIRSR" id="PIRSR603561-2"/>
    </source>
</evidence>
<dbReference type="OrthoDB" id="9810648at2"/>
<dbReference type="CDD" id="cd03425">
    <property type="entry name" value="NUDIX_MutT_NudA_like"/>
    <property type="match status" value="1"/>
</dbReference>
<proteinExistence type="inferred from homology"/>
<dbReference type="GO" id="GO:0044715">
    <property type="term" value="F:8-oxo-dGDP phosphatase activity"/>
    <property type="evidence" value="ECO:0007669"/>
    <property type="project" value="TreeGrafter"/>
</dbReference>
<evidence type="ECO:0000256" key="6">
    <source>
        <dbReference type="ARBA" id="ARBA00022763"/>
    </source>
</evidence>
<feature type="binding site" evidence="12">
    <location>
        <begin position="33"/>
        <end position="36"/>
    </location>
    <ligand>
        <name>8-oxo-dGTP</name>
        <dbReference type="ChEBI" id="CHEBI:77896"/>
    </ligand>
</feature>
<dbReference type="InterPro" id="IPR020084">
    <property type="entry name" value="NUDIX_hydrolase_CS"/>
</dbReference>
<feature type="binding site" evidence="13">
    <location>
        <position position="36"/>
    </location>
    <ligand>
        <name>Mg(2+)</name>
        <dbReference type="ChEBI" id="CHEBI:18420"/>
    </ligand>
</feature>
<dbReference type="GO" id="GO:0035539">
    <property type="term" value="F:8-oxo-7,8-dihydrodeoxyguanosine triphosphate pyrophosphatase activity"/>
    <property type="evidence" value="ECO:0007669"/>
    <property type="project" value="UniProtKB-EC"/>
</dbReference>
<dbReference type="EMBL" id="QFFZ01000006">
    <property type="protein sequence ID" value="TEB12554.1"/>
    <property type="molecule type" value="Genomic_DNA"/>
</dbReference>
<comment type="caution">
    <text evidence="15">The sequence shown here is derived from an EMBL/GenBank/DDBJ whole genome shotgun (WGS) entry which is preliminary data.</text>
</comment>
<accession>A0A4Y7RU80</accession>
<evidence type="ECO:0000256" key="10">
    <source>
        <dbReference type="ARBA" id="ARBA00035861"/>
    </source>
</evidence>
<comment type="cofactor">
    <cofactor evidence="1 13">
        <name>Mg(2+)</name>
        <dbReference type="ChEBI" id="CHEBI:18420"/>
    </cofactor>
</comment>
<dbReference type="NCBIfam" id="TIGR00586">
    <property type="entry name" value="mutt"/>
    <property type="match status" value="1"/>
</dbReference>
<evidence type="ECO:0000256" key="11">
    <source>
        <dbReference type="ARBA" id="ARBA00038905"/>
    </source>
</evidence>
<dbReference type="Pfam" id="PF14815">
    <property type="entry name" value="NUDIX_4"/>
    <property type="match status" value="1"/>
</dbReference>
<dbReference type="AlphaFoldDB" id="A0A4Y7RU80"/>
<comment type="similarity">
    <text evidence="2">Belongs to the Nudix hydrolase family.</text>
</comment>
<dbReference type="SUPFAM" id="SSF55811">
    <property type="entry name" value="Nudix"/>
    <property type="match status" value="1"/>
</dbReference>
<feature type="binding site" evidence="12">
    <location>
        <position position="22"/>
    </location>
    <ligand>
        <name>8-oxo-dGTP</name>
        <dbReference type="ChEBI" id="CHEBI:77896"/>
    </ligand>
</feature>
<name>A0A4Y7RU80_9FIRM</name>
<dbReference type="GO" id="GO:0046872">
    <property type="term" value="F:metal ion binding"/>
    <property type="evidence" value="ECO:0007669"/>
    <property type="project" value="UniProtKB-KW"/>
</dbReference>
<keyword evidence="9" id="KW-0234">DNA repair</keyword>
<dbReference type="InterPro" id="IPR003561">
    <property type="entry name" value="Mutator_MutT"/>
</dbReference>
<dbReference type="GO" id="GO:0006260">
    <property type="term" value="P:DNA replication"/>
    <property type="evidence" value="ECO:0007669"/>
    <property type="project" value="UniProtKB-KW"/>
</dbReference>
<dbReference type="PROSITE" id="PS51462">
    <property type="entry name" value="NUDIX"/>
    <property type="match status" value="1"/>
</dbReference>
<dbReference type="RefSeq" id="WP_134212760.1">
    <property type="nucleotide sequence ID" value="NZ_QFFZ01000006.1"/>
</dbReference>
<keyword evidence="16" id="KW-1185">Reference proteome</keyword>
<protein>
    <recommendedName>
        <fullName evidence="11">8-oxo-dGTP diphosphatase</fullName>
        <ecNumber evidence="11">3.6.1.55</ecNumber>
    </recommendedName>
</protein>
<evidence type="ECO:0000256" key="9">
    <source>
        <dbReference type="ARBA" id="ARBA00023204"/>
    </source>
</evidence>
<feature type="binding site" evidence="12">
    <location>
        <position position="27"/>
    </location>
    <ligand>
        <name>8-oxo-dGTP</name>
        <dbReference type="ChEBI" id="CHEBI:77896"/>
    </ligand>
</feature>
<feature type="binding site" evidence="13">
    <location>
        <position position="56"/>
    </location>
    <ligand>
        <name>Mg(2+)</name>
        <dbReference type="ChEBI" id="CHEBI:18420"/>
    </ligand>
</feature>
<keyword evidence="6" id="KW-0227">DNA damage</keyword>
<dbReference type="GO" id="GO:0008413">
    <property type="term" value="F:8-oxo-7,8-dihydroguanosine triphosphate pyrophosphatase activity"/>
    <property type="evidence" value="ECO:0007669"/>
    <property type="project" value="InterPro"/>
</dbReference>
<evidence type="ECO:0000256" key="1">
    <source>
        <dbReference type="ARBA" id="ARBA00001946"/>
    </source>
</evidence>
<sequence>MEVIRVAAAVIERNAEILIAQRPEGAHMGLKWEFPGGKIEPEEDVAGCLKREIKEELDLNIEVGQKITVVEHHYHDKTVILHCHWCRYLNGDAKALACQNFKWVRLDELKQYDFADADRPVVRLLTEDH</sequence>
<dbReference type="Gene3D" id="3.90.79.10">
    <property type="entry name" value="Nucleoside Triphosphate Pyrophosphohydrolase"/>
    <property type="match status" value="1"/>
</dbReference>
<dbReference type="GO" id="GO:0006281">
    <property type="term" value="P:DNA repair"/>
    <property type="evidence" value="ECO:0007669"/>
    <property type="project" value="UniProtKB-KW"/>
</dbReference>
<dbReference type="InterPro" id="IPR029119">
    <property type="entry name" value="MutY_C"/>
</dbReference>
<dbReference type="PROSITE" id="PS00893">
    <property type="entry name" value="NUDIX_BOX"/>
    <property type="match status" value="1"/>
</dbReference>
<dbReference type="EC" id="3.6.1.55" evidence="11"/>
<keyword evidence="4" id="KW-0235">DNA replication</keyword>
<keyword evidence="8 13" id="KW-0460">Magnesium</keyword>
<dbReference type="InterPro" id="IPR015797">
    <property type="entry name" value="NUDIX_hydrolase-like_dom_sf"/>
</dbReference>
<dbReference type="Proteomes" id="UP000297597">
    <property type="component" value="Unassembled WGS sequence"/>
</dbReference>
<evidence type="ECO:0000256" key="2">
    <source>
        <dbReference type="ARBA" id="ARBA00005582"/>
    </source>
</evidence>
<evidence type="ECO:0000256" key="7">
    <source>
        <dbReference type="ARBA" id="ARBA00022801"/>
    </source>
</evidence>
<dbReference type="PANTHER" id="PTHR47707">
    <property type="entry name" value="8-OXO-DGTP DIPHOSPHATASE"/>
    <property type="match status" value="1"/>
</dbReference>
<keyword evidence="3" id="KW-0515">Mutator protein</keyword>
<evidence type="ECO:0000259" key="14">
    <source>
        <dbReference type="PROSITE" id="PS51462"/>
    </source>
</evidence>
<evidence type="ECO:0000256" key="5">
    <source>
        <dbReference type="ARBA" id="ARBA00022723"/>
    </source>
</evidence>
<keyword evidence="5 13" id="KW-0479">Metal-binding</keyword>
<evidence type="ECO:0000256" key="4">
    <source>
        <dbReference type="ARBA" id="ARBA00022705"/>
    </source>
</evidence>
<comment type="catalytic activity">
    <reaction evidence="10">
        <text>8-oxo-dGTP + H2O = 8-oxo-dGMP + diphosphate + H(+)</text>
        <dbReference type="Rhea" id="RHEA:31575"/>
        <dbReference type="ChEBI" id="CHEBI:15377"/>
        <dbReference type="ChEBI" id="CHEBI:15378"/>
        <dbReference type="ChEBI" id="CHEBI:33019"/>
        <dbReference type="ChEBI" id="CHEBI:63224"/>
        <dbReference type="ChEBI" id="CHEBI:77896"/>
        <dbReference type="EC" id="3.6.1.55"/>
    </reaction>
</comment>
<dbReference type="InterPro" id="IPR000086">
    <property type="entry name" value="NUDIX_hydrolase_dom"/>
</dbReference>
<evidence type="ECO:0000256" key="8">
    <source>
        <dbReference type="ARBA" id="ARBA00022842"/>
    </source>
</evidence>
<gene>
    <name evidence="15" type="primary">nudG_2</name>
    <name evidence="15" type="ORF">Pmgp_00885</name>
</gene>
<evidence type="ECO:0000313" key="15">
    <source>
        <dbReference type="EMBL" id="TEB12554.1"/>
    </source>
</evidence>
<organism evidence="15 16">
    <name type="scientific">Pelotomaculum propionicicum</name>
    <dbReference type="NCBI Taxonomy" id="258475"/>
    <lineage>
        <taxon>Bacteria</taxon>
        <taxon>Bacillati</taxon>
        <taxon>Bacillota</taxon>
        <taxon>Clostridia</taxon>
        <taxon>Eubacteriales</taxon>
        <taxon>Desulfotomaculaceae</taxon>
        <taxon>Pelotomaculum</taxon>
    </lineage>
</organism>
<keyword evidence="7 15" id="KW-0378">Hydrolase</keyword>
<dbReference type="GO" id="GO:0044716">
    <property type="term" value="F:8-oxo-GDP phosphatase activity"/>
    <property type="evidence" value="ECO:0007669"/>
    <property type="project" value="TreeGrafter"/>
</dbReference>
<dbReference type="InterPro" id="IPR047127">
    <property type="entry name" value="MutT-like"/>
</dbReference>
<reference evidence="15 16" key="1">
    <citation type="journal article" date="2018" name="Environ. Microbiol.">
        <title>Novel energy conservation strategies and behaviour of Pelotomaculum schinkii driving syntrophic propionate catabolism.</title>
        <authorList>
            <person name="Hidalgo-Ahumada C.A.P."/>
            <person name="Nobu M.K."/>
            <person name="Narihiro T."/>
            <person name="Tamaki H."/>
            <person name="Liu W.T."/>
            <person name="Kamagata Y."/>
            <person name="Stams A.J.M."/>
            <person name="Imachi H."/>
            <person name="Sousa D.Z."/>
        </authorList>
    </citation>
    <scope>NUCLEOTIDE SEQUENCE [LARGE SCALE GENOMIC DNA]</scope>
    <source>
        <strain evidence="15 16">MGP</strain>
    </source>
</reference>
<evidence type="ECO:0000256" key="12">
    <source>
        <dbReference type="PIRSR" id="PIRSR603561-1"/>
    </source>
</evidence>
<dbReference type="PANTHER" id="PTHR47707:SF1">
    <property type="entry name" value="NUDIX HYDROLASE FAMILY PROTEIN"/>
    <property type="match status" value="1"/>
</dbReference>
<evidence type="ECO:0000256" key="3">
    <source>
        <dbReference type="ARBA" id="ARBA00022457"/>
    </source>
</evidence>